<dbReference type="SMART" id="SM00066">
    <property type="entry name" value="GAL4"/>
    <property type="match status" value="1"/>
</dbReference>
<protein>
    <recommendedName>
        <fullName evidence="3">Zn(2)-C6 fungal-type domain-containing protein</fullName>
    </recommendedName>
</protein>
<dbReference type="EMBL" id="ML976058">
    <property type="protein sequence ID" value="KAF1940712.1"/>
    <property type="molecule type" value="Genomic_DNA"/>
</dbReference>
<evidence type="ECO:0000256" key="2">
    <source>
        <dbReference type="SAM" id="MobiDB-lite"/>
    </source>
</evidence>
<evidence type="ECO:0000256" key="1">
    <source>
        <dbReference type="ARBA" id="ARBA00023242"/>
    </source>
</evidence>
<evidence type="ECO:0000259" key="3">
    <source>
        <dbReference type="PROSITE" id="PS50048"/>
    </source>
</evidence>
<dbReference type="SUPFAM" id="SSF57701">
    <property type="entry name" value="Zn2/Cys6 DNA-binding domain"/>
    <property type="match status" value="1"/>
</dbReference>
<dbReference type="PANTHER" id="PTHR38111">
    <property type="entry name" value="ZN(2)-C6 FUNGAL-TYPE DOMAIN-CONTAINING PROTEIN-RELATED"/>
    <property type="match status" value="1"/>
</dbReference>
<gene>
    <name evidence="4" type="ORF">EJ02DRAFT_435360</name>
</gene>
<dbReference type="OrthoDB" id="4314040at2759"/>
<dbReference type="PROSITE" id="PS00463">
    <property type="entry name" value="ZN2_CY6_FUNGAL_1"/>
    <property type="match status" value="1"/>
</dbReference>
<feature type="compositionally biased region" description="Basic residues" evidence="2">
    <location>
        <begin position="92"/>
        <end position="109"/>
    </location>
</feature>
<proteinExistence type="predicted"/>
<organism evidence="4 5">
    <name type="scientific">Clathrospora elynae</name>
    <dbReference type="NCBI Taxonomy" id="706981"/>
    <lineage>
        <taxon>Eukaryota</taxon>
        <taxon>Fungi</taxon>
        <taxon>Dikarya</taxon>
        <taxon>Ascomycota</taxon>
        <taxon>Pezizomycotina</taxon>
        <taxon>Dothideomycetes</taxon>
        <taxon>Pleosporomycetidae</taxon>
        <taxon>Pleosporales</taxon>
        <taxon>Diademaceae</taxon>
        <taxon>Clathrospora</taxon>
    </lineage>
</organism>
<accession>A0A6A5SLL5</accession>
<dbReference type="InterPro" id="IPR036864">
    <property type="entry name" value="Zn2-C6_fun-type_DNA-bd_sf"/>
</dbReference>
<dbReference type="InterPro" id="IPR053178">
    <property type="entry name" value="Osmoadaptation_assoc"/>
</dbReference>
<dbReference type="CDD" id="cd00067">
    <property type="entry name" value="GAL4"/>
    <property type="match status" value="1"/>
</dbReference>
<dbReference type="GO" id="GO:0008270">
    <property type="term" value="F:zinc ion binding"/>
    <property type="evidence" value="ECO:0007669"/>
    <property type="project" value="InterPro"/>
</dbReference>
<dbReference type="InterPro" id="IPR001138">
    <property type="entry name" value="Zn2Cys6_DnaBD"/>
</dbReference>
<feature type="domain" description="Zn(2)-C6 fungal-type" evidence="3">
    <location>
        <begin position="9"/>
        <end position="37"/>
    </location>
</feature>
<feature type="region of interest" description="Disordered" evidence="2">
    <location>
        <begin position="91"/>
        <end position="129"/>
    </location>
</feature>
<sequence>MVGVPKSTGCFICRKRKIKCDETWPACLNCQKNGKSCPGPPARHTFRDLGARLNTSGAASIATGVVIAPLDQQDRHLTQLTEKFAENGSVVHKFRISHRGPGPRKKAPRRSSSVSLSPPKSPFLRQPSPSRHQQLARALIAAITTGTTGHRMSVFGPFIREVPARLGHNAALDAAVTVLVNVHTLLIRKKAAAEIVSPELYIRAIKTLQTCLEDPQQGMSANTLCASVLLGLVEAFAGPRVGNRYLTHVGGAGRLMELQGPGHYLDPFTKEILRFNRGGIIITCMYERKSCFLASPEWRNIAFDKTGLGFDDCLHTDLMQYFAELPGIFNDLKELDNQYAFRSTGTMNFDLDSSEDIYKPLSNASQSLQFPADHLEFLDDVQPIDSPYSTNVVATAFPYTSARLAILYKIQSLKDNLRSLGDHMDRKLANGTAVLELPSIEENSPISTAYHFNNWRDMTAYNCFWSVQILTSKVLMRFLPPYDPATYALQSECRSIALEICKTWEDAWASRPIGAFHTGLSFVVAYEYCTPDVQQWIVRGLNSLLDYQMVDAFRWSDDVVANMASALAGGGPDREFTNVRVSEHAR</sequence>
<dbReference type="Gene3D" id="4.10.240.10">
    <property type="entry name" value="Zn(2)-C6 fungal-type DNA-binding domain"/>
    <property type="match status" value="1"/>
</dbReference>
<dbReference type="PANTHER" id="PTHR38111:SF6">
    <property type="entry name" value="FINGER DOMAIN PROTEIN, PUTATIVE (AFU_ORTHOLOGUE AFUA_8G01940)-RELATED"/>
    <property type="match status" value="1"/>
</dbReference>
<name>A0A6A5SLL5_9PLEO</name>
<reference evidence="4" key="1">
    <citation type="journal article" date="2020" name="Stud. Mycol.">
        <title>101 Dothideomycetes genomes: a test case for predicting lifestyles and emergence of pathogens.</title>
        <authorList>
            <person name="Haridas S."/>
            <person name="Albert R."/>
            <person name="Binder M."/>
            <person name="Bloem J."/>
            <person name="Labutti K."/>
            <person name="Salamov A."/>
            <person name="Andreopoulos B."/>
            <person name="Baker S."/>
            <person name="Barry K."/>
            <person name="Bills G."/>
            <person name="Bluhm B."/>
            <person name="Cannon C."/>
            <person name="Castanera R."/>
            <person name="Culley D."/>
            <person name="Daum C."/>
            <person name="Ezra D."/>
            <person name="Gonzalez J."/>
            <person name="Henrissat B."/>
            <person name="Kuo A."/>
            <person name="Liang C."/>
            <person name="Lipzen A."/>
            <person name="Lutzoni F."/>
            <person name="Magnuson J."/>
            <person name="Mondo S."/>
            <person name="Nolan M."/>
            <person name="Ohm R."/>
            <person name="Pangilinan J."/>
            <person name="Park H.-J."/>
            <person name="Ramirez L."/>
            <person name="Alfaro M."/>
            <person name="Sun H."/>
            <person name="Tritt A."/>
            <person name="Yoshinaga Y."/>
            <person name="Zwiers L.-H."/>
            <person name="Turgeon B."/>
            <person name="Goodwin S."/>
            <person name="Spatafora J."/>
            <person name="Crous P."/>
            <person name="Grigoriev I."/>
        </authorList>
    </citation>
    <scope>NUCLEOTIDE SEQUENCE</scope>
    <source>
        <strain evidence="4">CBS 161.51</strain>
    </source>
</reference>
<dbReference type="Pfam" id="PF00172">
    <property type="entry name" value="Zn_clus"/>
    <property type="match status" value="1"/>
</dbReference>
<dbReference type="GO" id="GO:0000981">
    <property type="term" value="F:DNA-binding transcription factor activity, RNA polymerase II-specific"/>
    <property type="evidence" value="ECO:0007669"/>
    <property type="project" value="InterPro"/>
</dbReference>
<keyword evidence="1" id="KW-0539">Nucleus</keyword>
<evidence type="ECO:0000313" key="5">
    <source>
        <dbReference type="Proteomes" id="UP000800038"/>
    </source>
</evidence>
<keyword evidence="5" id="KW-1185">Reference proteome</keyword>
<dbReference type="AlphaFoldDB" id="A0A6A5SLL5"/>
<dbReference type="Proteomes" id="UP000800038">
    <property type="component" value="Unassembled WGS sequence"/>
</dbReference>
<evidence type="ECO:0000313" key="4">
    <source>
        <dbReference type="EMBL" id="KAF1940712.1"/>
    </source>
</evidence>
<dbReference type="PROSITE" id="PS50048">
    <property type="entry name" value="ZN2_CY6_FUNGAL_2"/>
    <property type="match status" value="1"/>
</dbReference>